<dbReference type="PATRIC" id="fig|1441930.4.peg.2908"/>
<evidence type="ECO:0000259" key="1">
    <source>
        <dbReference type="Pfam" id="PF00963"/>
    </source>
</evidence>
<proteinExistence type="predicted"/>
<dbReference type="InterPro" id="IPR002102">
    <property type="entry name" value="Cohesin_dom"/>
</dbReference>
<dbReference type="KEGG" id="sfo:Z042_14725"/>
<evidence type="ECO:0000313" key="3">
    <source>
        <dbReference type="Proteomes" id="UP000019030"/>
    </source>
</evidence>
<dbReference type="AlphaFoldDB" id="W0LGF3"/>
<keyword evidence="3" id="KW-1185">Reference proteome</keyword>
<dbReference type="Gene3D" id="2.60.40.680">
    <property type="match status" value="1"/>
</dbReference>
<feature type="domain" description="Cohesin" evidence="1">
    <location>
        <begin position="28"/>
        <end position="109"/>
    </location>
</feature>
<accession>W0LGF3</accession>
<protein>
    <recommendedName>
        <fullName evidence="1">Cohesin domain-containing protein</fullName>
    </recommendedName>
</protein>
<gene>
    <name evidence="2" type="ORF">Z042_14725</name>
</gene>
<sequence>MLVLFLATNPASAAALSWVSPSTGYALVGDTVEVALAFDGLGGTPGNAVSYFNFNIGYDTSAFQFIGGSFGSNGYNPLDLSEATPMEFTSDIVDLGGLINLFALSGNSQGVLDTLQPSDFIGLTLHFIALAVDPAASITLDVTDPAFYVGSSDNYAPLPVSMASPSLNLPVYASAPPPIGVVPEPAMATLLMIGLMGLVRQRRSRRISSFDCMH</sequence>
<dbReference type="EMBL" id="CP007044">
    <property type="protein sequence ID" value="AHG22826.1"/>
    <property type="molecule type" value="Genomic_DNA"/>
</dbReference>
<dbReference type="Proteomes" id="UP000019030">
    <property type="component" value="Chromosome"/>
</dbReference>
<name>W0LGF3_9GAMM</name>
<dbReference type="GO" id="GO:0030246">
    <property type="term" value="F:carbohydrate binding"/>
    <property type="evidence" value="ECO:0007669"/>
    <property type="project" value="InterPro"/>
</dbReference>
<dbReference type="SUPFAM" id="SSF49384">
    <property type="entry name" value="Carbohydrate-binding domain"/>
    <property type="match status" value="1"/>
</dbReference>
<dbReference type="GO" id="GO:0000272">
    <property type="term" value="P:polysaccharide catabolic process"/>
    <property type="evidence" value="ECO:0007669"/>
    <property type="project" value="InterPro"/>
</dbReference>
<dbReference type="RefSeq" id="WP_024914309.1">
    <property type="nucleotide sequence ID" value="NZ_JAJC01000047.1"/>
</dbReference>
<dbReference type="InterPro" id="IPR008965">
    <property type="entry name" value="CBM2/CBM3_carb-bd_dom_sf"/>
</dbReference>
<evidence type="ECO:0000313" key="2">
    <source>
        <dbReference type="EMBL" id="AHG22826.1"/>
    </source>
</evidence>
<organism evidence="2 3">
    <name type="scientific">Chania multitudinisentens RB-25</name>
    <dbReference type="NCBI Taxonomy" id="1441930"/>
    <lineage>
        <taxon>Bacteria</taxon>
        <taxon>Pseudomonadati</taxon>
        <taxon>Pseudomonadota</taxon>
        <taxon>Gammaproteobacteria</taxon>
        <taxon>Enterobacterales</taxon>
        <taxon>Yersiniaceae</taxon>
        <taxon>Chania</taxon>
    </lineage>
</organism>
<dbReference type="Pfam" id="PF00963">
    <property type="entry name" value="Cohesin"/>
    <property type="match status" value="1"/>
</dbReference>
<reference evidence="2 3" key="1">
    <citation type="submission" date="2014-01" db="EMBL/GenBank/DDBJ databases">
        <title>Isolation of Serratia multitudinisentens RB-25 from Ex-Landfill site.</title>
        <authorList>
            <person name="Robson E.H.J."/>
        </authorList>
    </citation>
    <scope>NUCLEOTIDE SEQUENCE [LARGE SCALE GENOMIC DNA]</scope>
    <source>
        <strain evidence="2 3">RB-25</strain>
    </source>
</reference>
<reference evidence="2 3" key="2">
    <citation type="submission" date="2015-03" db="EMBL/GenBank/DDBJ databases">
        <authorList>
            <person name="Chan K.-G."/>
        </authorList>
    </citation>
    <scope>NUCLEOTIDE SEQUENCE [LARGE SCALE GENOMIC DNA]</scope>
    <source>
        <strain evidence="2 3">RB-25</strain>
    </source>
</reference>
<dbReference type="HOGENOM" id="CLU_1288148_0_0_6"/>